<accession>A0A1H4C713</accession>
<organism evidence="1 2">
    <name type="scientific">Bacteroides xylanisolvens</name>
    <dbReference type="NCBI Taxonomy" id="371601"/>
    <lineage>
        <taxon>Bacteria</taxon>
        <taxon>Pseudomonadati</taxon>
        <taxon>Bacteroidota</taxon>
        <taxon>Bacteroidia</taxon>
        <taxon>Bacteroidales</taxon>
        <taxon>Bacteroidaceae</taxon>
        <taxon>Bacteroides</taxon>
    </lineage>
</organism>
<dbReference type="EMBL" id="FNRP01000008">
    <property type="protein sequence ID" value="SEA56158.1"/>
    <property type="molecule type" value="Genomic_DNA"/>
</dbReference>
<evidence type="ECO:0008006" key="3">
    <source>
        <dbReference type="Google" id="ProtNLM"/>
    </source>
</evidence>
<sequence>MALNKSTGNMYAFVSHTYNPMKGECEHSCPYCFMKGKRLLPPLRLELKELKVNLGEGNFIFVGSSTDEWAANVPSEWIEQVLDYCDGFDNSYLFQSKNPARFLEYLDHPVMRKSVLCTTIETNRFYPDIMRNAPLPRERAIVMQEIANYGIPTYVTCEPLMQFDLAELVELVGMCSPQQVNIGRNSRYDITLPEPTADEVKMLKAELEKFTKVEVKANAYCWMRKIRGNKYPSPITSSPY</sequence>
<protein>
    <recommendedName>
        <fullName evidence="3">Radical SAM protein</fullName>
    </recommendedName>
</protein>
<evidence type="ECO:0000313" key="1">
    <source>
        <dbReference type="EMBL" id="SEA56158.1"/>
    </source>
</evidence>
<gene>
    <name evidence="1" type="ORF">SAMN04487924_10886</name>
</gene>
<dbReference type="RefSeq" id="WP_062694408.1">
    <property type="nucleotide sequence ID" value="NZ_CP042282.1"/>
</dbReference>
<reference evidence="1 2" key="1">
    <citation type="submission" date="2016-10" db="EMBL/GenBank/DDBJ databases">
        <authorList>
            <person name="de Groot N.N."/>
        </authorList>
    </citation>
    <scope>NUCLEOTIDE SEQUENCE [LARGE SCALE GENOMIC DNA]</scope>
    <source>
        <strain evidence="1 2">NLAE-zl-G339</strain>
    </source>
</reference>
<dbReference type="AlphaFoldDB" id="A0A1H4C713"/>
<dbReference type="Proteomes" id="UP000183040">
    <property type="component" value="Unassembled WGS sequence"/>
</dbReference>
<evidence type="ECO:0000313" key="2">
    <source>
        <dbReference type="Proteomes" id="UP000183040"/>
    </source>
</evidence>
<name>A0A1H4C713_9BACE</name>
<proteinExistence type="predicted"/>